<feature type="compositionally biased region" description="Basic and acidic residues" evidence="13">
    <location>
        <begin position="731"/>
        <end position="751"/>
    </location>
</feature>
<evidence type="ECO:0000256" key="4">
    <source>
        <dbReference type="ARBA" id="ARBA00022553"/>
    </source>
</evidence>
<feature type="region of interest" description="Disordered" evidence="13">
    <location>
        <begin position="1015"/>
        <end position="1038"/>
    </location>
</feature>
<comment type="catalytic activity">
    <reaction evidence="10">
        <text>L-seryl-[protein] + ATP = O-phospho-L-seryl-[protein] + ADP + H(+)</text>
        <dbReference type="Rhea" id="RHEA:17989"/>
        <dbReference type="Rhea" id="RHEA-COMP:9863"/>
        <dbReference type="Rhea" id="RHEA-COMP:11604"/>
        <dbReference type="ChEBI" id="CHEBI:15378"/>
        <dbReference type="ChEBI" id="CHEBI:29999"/>
        <dbReference type="ChEBI" id="CHEBI:30616"/>
        <dbReference type="ChEBI" id="CHEBI:83421"/>
        <dbReference type="ChEBI" id="CHEBI:456216"/>
        <dbReference type="EC" id="2.7.11.1"/>
    </reaction>
</comment>
<protein>
    <recommendedName>
        <fullName evidence="2">non-specific serine/threonine protein kinase</fullName>
        <ecNumber evidence="2">2.7.11.1</ecNumber>
    </recommendedName>
</protein>
<feature type="region of interest" description="Disordered" evidence="13">
    <location>
        <begin position="319"/>
        <end position="531"/>
    </location>
</feature>
<evidence type="ECO:0000256" key="7">
    <source>
        <dbReference type="ARBA" id="ARBA00022777"/>
    </source>
</evidence>
<dbReference type="GeneID" id="105900408"/>
<comment type="catalytic activity">
    <reaction evidence="9">
        <text>L-threonyl-[protein] + ATP = O-phospho-L-threonyl-[protein] + ADP + H(+)</text>
        <dbReference type="Rhea" id="RHEA:46608"/>
        <dbReference type="Rhea" id="RHEA-COMP:11060"/>
        <dbReference type="Rhea" id="RHEA-COMP:11605"/>
        <dbReference type="ChEBI" id="CHEBI:15378"/>
        <dbReference type="ChEBI" id="CHEBI:30013"/>
        <dbReference type="ChEBI" id="CHEBI:30616"/>
        <dbReference type="ChEBI" id="CHEBI:61977"/>
        <dbReference type="ChEBI" id="CHEBI:456216"/>
        <dbReference type="EC" id="2.7.11.1"/>
    </reaction>
</comment>
<dbReference type="SMART" id="SM00220">
    <property type="entry name" value="S_TKc"/>
    <property type="match status" value="1"/>
</dbReference>
<name>A0A6P3VWY8_CLUHA</name>
<feature type="domain" description="Protein kinase" evidence="14">
    <location>
        <begin position="37"/>
        <end position="295"/>
    </location>
</feature>
<feature type="compositionally biased region" description="Polar residues" evidence="13">
    <location>
        <begin position="521"/>
        <end position="531"/>
    </location>
</feature>
<dbReference type="KEGG" id="char:105900408"/>
<dbReference type="PROSITE" id="PS00108">
    <property type="entry name" value="PROTEIN_KINASE_ST"/>
    <property type="match status" value="1"/>
</dbReference>
<comment type="similarity">
    <text evidence="1">Belongs to the protein kinase superfamily. STE Ser/Thr protein kinase family. STE20 subfamily.</text>
</comment>
<evidence type="ECO:0000256" key="1">
    <source>
        <dbReference type="ARBA" id="ARBA00008874"/>
    </source>
</evidence>
<keyword evidence="5" id="KW-0808">Transferase</keyword>
<dbReference type="RefSeq" id="XP_012683167.2">
    <property type="nucleotide sequence ID" value="XM_012827713.3"/>
</dbReference>
<evidence type="ECO:0000313" key="16">
    <source>
        <dbReference type="RefSeq" id="XP_012683167.2"/>
    </source>
</evidence>
<reference evidence="16" key="1">
    <citation type="submission" date="2025-08" db="UniProtKB">
        <authorList>
            <consortium name="RefSeq"/>
        </authorList>
    </citation>
    <scope>IDENTIFICATION</scope>
</reference>
<dbReference type="InterPro" id="IPR022165">
    <property type="entry name" value="PKK"/>
</dbReference>
<organism evidence="15 16">
    <name type="scientific">Clupea harengus</name>
    <name type="common">Atlantic herring</name>
    <dbReference type="NCBI Taxonomy" id="7950"/>
    <lineage>
        <taxon>Eukaryota</taxon>
        <taxon>Metazoa</taxon>
        <taxon>Chordata</taxon>
        <taxon>Craniata</taxon>
        <taxon>Vertebrata</taxon>
        <taxon>Euteleostomi</taxon>
        <taxon>Actinopterygii</taxon>
        <taxon>Neopterygii</taxon>
        <taxon>Teleostei</taxon>
        <taxon>Clupei</taxon>
        <taxon>Clupeiformes</taxon>
        <taxon>Clupeoidei</taxon>
        <taxon>Clupeidae</taxon>
        <taxon>Clupea</taxon>
    </lineage>
</organism>
<feature type="compositionally biased region" description="Acidic residues" evidence="13">
    <location>
        <begin position="455"/>
        <end position="476"/>
    </location>
</feature>
<dbReference type="Gene3D" id="1.10.510.10">
    <property type="entry name" value="Transferase(Phosphotransferase) domain 1"/>
    <property type="match status" value="1"/>
</dbReference>
<feature type="coiled-coil region" evidence="12">
    <location>
        <begin position="647"/>
        <end position="674"/>
    </location>
</feature>
<evidence type="ECO:0000256" key="12">
    <source>
        <dbReference type="SAM" id="Coils"/>
    </source>
</evidence>
<keyword evidence="6 11" id="KW-0547">Nucleotide-binding</keyword>
<evidence type="ECO:0000259" key="14">
    <source>
        <dbReference type="PROSITE" id="PS50011"/>
    </source>
</evidence>
<dbReference type="FunFam" id="3.30.200.20:FF:000120">
    <property type="entry name" value="STE20-like serine/threonine-protein kinase"/>
    <property type="match status" value="1"/>
</dbReference>
<evidence type="ECO:0000256" key="6">
    <source>
        <dbReference type="ARBA" id="ARBA00022741"/>
    </source>
</evidence>
<feature type="compositionally biased region" description="Basic and acidic residues" evidence="13">
    <location>
        <begin position="410"/>
        <end position="424"/>
    </location>
</feature>
<dbReference type="InterPro" id="IPR051585">
    <property type="entry name" value="STE20_Ser/Thr_Kinases"/>
</dbReference>
<dbReference type="Proteomes" id="UP000515152">
    <property type="component" value="Chromosome 8"/>
</dbReference>
<dbReference type="GO" id="GO:0005524">
    <property type="term" value="F:ATP binding"/>
    <property type="evidence" value="ECO:0007669"/>
    <property type="project" value="UniProtKB-UniRule"/>
</dbReference>
<feature type="region of interest" description="Disordered" evidence="13">
    <location>
        <begin position="896"/>
        <end position="935"/>
    </location>
</feature>
<feature type="compositionally biased region" description="Basic and acidic residues" evidence="13">
    <location>
        <begin position="904"/>
        <end position="935"/>
    </location>
</feature>
<evidence type="ECO:0000256" key="9">
    <source>
        <dbReference type="ARBA" id="ARBA00047899"/>
    </source>
</evidence>
<feature type="compositionally biased region" description="Low complexity" evidence="13">
    <location>
        <begin position="425"/>
        <end position="436"/>
    </location>
</feature>
<dbReference type="Gene3D" id="3.30.200.20">
    <property type="entry name" value="Phosphorylase Kinase, domain 1"/>
    <property type="match status" value="1"/>
</dbReference>
<keyword evidence="15" id="KW-1185">Reference proteome</keyword>
<keyword evidence="3" id="KW-0723">Serine/threonine-protein kinase</keyword>
<feature type="compositionally biased region" description="Acidic residues" evidence="13">
    <location>
        <begin position="319"/>
        <end position="332"/>
    </location>
</feature>
<feature type="binding site" evidence="11">
    <location>
        <position position="66"/>
    </location>
    <ligand>
        <name>ATP</name>
        <dbReference type="ChEBI" id="CHEBI:30616"/>
    </ligand>
</feature>
<dbReference type="PROSITE" id="PS00107">
    <property type="entry name" value="PROTEIN_KINASE_ATP"/>
    <property type="match status" value="1"/>
</dbReference>
<dbReference type="Pfam" id="PF00069">
    <property type="entry name" value="Pkinase"/>
    <property type="match status" value="1"/>
</dbReference>
<accession>A0A6P3VWY8</accession>
<dbReference type="EC" id="2.7.11.1" evidence="2"/>
<dbReference type="InterPro" id="IPR000719">
    <property type="entry name" value="Prot_kinase_dom"/>
</dbReference>
<feature type="compositionally biased region" description="Basic and acidic residues" evidence="13">
    <location>
        <begin position="361"/>
        <end position="381"/>
    </location>
</feature>
<keyword evidence="4" id="KW-0597">Phosphoprotein</keyword>
<dbReference type="Pfam" id="PF12474">
    <property type="entry name" value="PKK"/>
    <property type="match status" value="2"/>
</dbReference>
<dbReference type="SUPFAM" id="SSF56112">
    <property type="entry name" value="Protein kinase-like (PK-like)"/>
    <property type="match status" value="1"/>
</dbReference>
<gene>
    <name evidence="16" type="primary">stk10</name>
</gene>
<dbReference type="OrthoDB" id="10027016at2759"/>
<evidence type="ECO:0000256" key="2">
    <source>
        <dbReference type="ARBA" id="ARBA00012513"/>
    </source>
</evidence>
<dbReference type="InterPro" id="IPR011009">
    <property type="entry name" value="Kinase-like_dom_sf"/>
</dbReference>
<evidence type="ECO:0000256" key="3">
    <source>
        <dbReference type="ARBA" id="ARBA00022527"/>
    </source>
</evidence>
<evidence type="ECO:0000256" key="8">
    <source>
        <dbReference type="ARBA" id="ARBA00022840"/>
    </source>
</evidence>
<feature type="region of interest" description="Disordered" evidence="13">
    <location>
        <begin position="731"/>
        <end position="752"/>
    </location>
</feature>
<evidence type="ECO:0000256" key="10">
    <source>
        <dbReference type="ARBA" id="ARBA00048679"/>
    </source>
</evidence>
<dbReference type="CTD" id="6793"/>
<evidence type="ECO:0000313" key="15">
    <source>
        <dbReference type="Proteomes" id="UP000515152"/>
    </source>
</evidence>
<keyword evidence="7 16" id="KW-0418">Kinase</keyword>
<dbReference type="AlphaFoldDB" id="A0A6P3VWY8"/>
<keyword evidence="8 11" id="KW-0067">ATP-binding</keyword>
<dbReference type="PANTHER" id="PTHR46538:SF2">
    <property type="entry name" value="NON-SPECIFIC SERINE_THREONINE PROTEIN KINASE"/>
    <property type="match status" value="1"/>
</dbReference>
<keyword evidence="12" id="KW-0175">Coiled coil</keyword>
<dbReference type="GO" id="GO:0004674">
    <property type="term" value="F:protein serine/threonine kinase activity"/>
    <property type="evidence" value="ECO:0007669"/>
    <property type="project" value="UniProtKB-KW"/>
</dbReference>
<evidence type="ECO:0000256" key="5">
    <source>
        <dbReference type="ARBA" id="ARBA00022679"/>
    </source>
</evidence>
<proteinExistence type="inferred from homology"/>
<feature type="coiled-coil region" evidence="12">
    <location>
        <begin position="840"/>
        <end position="874"/>
    </location>
</feature>
<feature type="region of interest" description="Disordered" evidence="13">
    <location>
        <begin position="543"/>
        <end position="569"/>
    </location>
</feature>
<dbReference type="InterPro" id="IPR017441">
    <property type="entry name" value="Protein_kinase_ATP_BS"/>
</dbReference>
<evidence type="ECO:0000256" key="11">
    <source>
        <dbReference type="PROSITE-ProRule" id="PRU10141"/>
    </source>
</evidence>
<evidence type="ECO:0000256" key="13">
    <source>
        <dbReference type="SAM" id="MobiDB-lite"/>
    </source>
</evidence>
<sequence length="1038" mass="120013">MAFAKFSKILRLSSLDVKKKVKQYPHVRRDVNPNDIWEIIGELGDGAFGKVYKAKNKETGALAAAKVIETQCDEELEDYIVEIDILASCDHRYIVKLLDAFYHDTKLWIMIEFCPGGAVDATMLELDRGLLEPQIRVICRQMLEGLVYLHSKKIIHRDLKAGNVLLMLDGDIKLADFGVSAKNTKTLQRRDTFIGTPYWMAPEVVMCETMKDAPYEYKADIWSLGITLIELAQIEPPHHELNPMRVLLKIAKAEPPTLDQPSKWSRDFKDFLKKSLDKNPETRPNASQLLEHPFVKGVTTNRPLRELVAEAKAEVMEEIEDNREEGEEDDPAELPTPPGKDPSQTSQTSLEPEPEPPVKPPQEERKPPQEERKSPQEERQSPSEADEEEEAEASAALRKQADECLPDGGEPERVDGVEVPEKPASETSVKTSSSDSGIEDGKSTPTSDEGKPEDSLEPEQEQEPQPEPEPEPEPEAEMAPSVKPPEPAVVVNDAWLVEPVGDGGGSDSPAPPTDVGPVLAQQHTRNGSAVTVTHETSFSDRASIAEDAESLAPHANGRMSKRYSDASSVDLSLNLSGDSKDMGSVSLRDSRFSSKTLKRTRKFVIDGVEVSVTTSKIISEDEKKDEEMRFLRRQELRELRLLQKEEHRALATLNAKLEVQREQMQRRFDQEMHAKKKYYDTELENLEKHQKQTIERMEGDHAIRLRDETKRMRSEQDRAYHRFLEQMKQRKKEVKSEVEKLPRKERKDTMKQRMSLYSQTKQTEEEKFLAAQKTELDMTLKRIIYENKKEIADTERECLQKKQHLVREREATIWDLEEKNLHEKHQLLKQQLKDQYFLQRHQLLKKHEKEQEQMQCYNQRMMELQKGRQQQEKARMPKIQRSEGKTRMAMFKKSLRINSTGSAAEDREKIKQFSRQEEKRQKAERLHQQHKHENQMRENIGQCEGNVRELQQLQNEKCHMLIENESQRLKFLDEQHNGQLREWRELLKPRKKTLEEELSQKKREQEIFFKMSDDVEYTNPSSPNKLTKFLPYSESSTT</sequence>
<dbReference type="FunFam" id="1.10.510.10:FF:000081">
    <property type="entry name" value="STE20-like serine/threonine-protein kinase"/>
    <property type="match status" value="1"/>
</dbReference>
<dbReference type="PROSITE" id="PS50011">
    <property type="entry name" value="PROTEIN_KINASE_DOM"/>
    <property type="match status" value="1"/>
</dbReference>
<dbReference type="InterPro" id="IPR008271">
    <property type="entry name" value="Ser/Thr_kinase_AS"/>
</dbReference>
<dbReference type="PANTHER" id="PTHR46538">
    <property type="entry name" value="PROTEIN KINASE DOMAIN-CONTAINING PROTEIN"/>
    <property type="match status" value="1"/>
</dbReference>